<gene>
    <name evidence="7" type="ORF">AALO17_19170</name>
</gene>
<dbReference type="GO" id="GO:0003755">
    <property type="term" value="F:peptidyl-prolyl cis-trans isomerase activity"/>
    <property type="evidence" value="ECO:0007669"/>
    <property type="project" value="UniProtKB-UniRule"/>
</dbReference>
<dbReference type="AlphaFoldDB" id="A0A140DWM4"/>
<evidence type="ECO:0000313" key="7">
    <source>
        <dbReference type="EMBL" id="AMK55051.1"/>
    </source>
</evidence>
<evidence type="ECO:0000256" key="5">
    <source>
        <dbReference type="SAM" id="MobiDB-lite"/>
    </source>
</evidence>
<dbReference type="PROSITE" id="PS51257">
    <property type="entry name" value="PROKAR_LIPOPROTEIN"/>
    <property type="match status" value="1"/>
</dbReference>
<feature type="domain" description="PPIase cyclophilin-type" evidence="6">
    <location>
        <begin position="44"/>
        <end position="208"/>
    </location>
</feature>
<evidence type="ECO:0000256" key="4">
    <source>
        <dbReference type="RuleBase" id="RU363019"/>
    </source>
</evidence>
<dbReference type="Proteomes" id="UP000069771">
    <property type="component" value="Chromosome"/>
</dbReference>
<evidence type="ECO:0000259" key="6">
    <source>
        <dbReference type="PROSITE" id="PS50072"/>
    </source>
</evidence>
<dbReference type="GO" id="GO:0006457">
    <property type="term" value="P:protein folding"/>
    <property type="evidence" value="ECO:0007669"/>
    <property type="project" value="InterPro"/>
</dbReference>
<evidence type="ECO:0000256" key="1">
    <source>
        <dbReference type="ARBA" id="ARBA00002388"/>
    </source>
</evidence>
<dbReference type="KEGG" id="fro:AALO17_19170"/>
<dbReference type="InterPro" id="IPR020892">
    <property type="entry name" value="Cyclophilin-type_PPIase_CS"/>
</dbReference>
<reference evidence="7 8" key="1">
    <citation type="journal article" date="2016" name="Gut Pathog.">
        <title>Whole genome sequencing of "Faecalibaculum rodentium" ALO17, isolated from C57BL/6J laboratory mouse feces.</title>
        <authorList>
            <person name="Lim S."/>
            <person name="Chang D.H."/>
            <person name="Ahn S."/>
            <person name="Kim B.C."/>
        </authorList>
    </citation>
    <scope>NUCLEOTIDE SEQUENCE [LARGE SCALE GENOMIC DNA]</scope>
    <source>
        <strain evidence="7 8">Alo17</strain>
    </source>
</reference>
<dbReference type="PROSITE" id="PS50072">
    <property type="entry name" value="CSA_PPIASE_2"/>
    <property type="match status" value="1"/>
</dbReference>
<organism evidence="7 8">
    <name type="scientific">Faecalibaculum rodentium</name>
    <dbReference type="NCBI Taxonomy" id="1702221"/>
    <lineage>
        <taxon>Bacteria</taxon>
        <taxon>Bacillati</taxon>
        <taxon>Bacillota</taxon>
        <taxon>Erysipelotrichia</taxon>
        <taxon>Erysipelotrichales</taxon>
        <taxon>Erysipelotrichaceae</taxon>
        <taxon>Faecalibaculum</taxon>
    </lineage>
</organism>
<feature type="region of interest" description="Disordered" evidence="5">
    <location>
        <begin position="183"/>
        <end position="208"/>
    </location>
</feature>
<dbReference type="CDD" id="cd00317">
    <property type="entry name" value="cyclophilin"/>
    <property type="match status" value="1"/>
</dbReference>
<dbReference type="PANTHER" id="PTHR45625">
    <property type="entry name" value="PEPTIDYL-PROLYL CIS-TRANS ISOMERASE-RELATED"/>
    <property type="match status" value="1"/>
</dbReference>
<sequence>MKQWISLILSAVLLAGCSTQAPEPKEEEPAEIIEMKGSEPGGQKYQATIKVKDYGDIVFEMDEGIAPETVQNFVKLADEGFYDGLTFHRLIEGFMAQGGDPNGDGTGGAEEDIQGEFLSNGFNNSLKHVRGTVSMARSGDPDSASSQFFIVQEDTPSLDGEYAAFGTVTSGMDVVDKILEDARPTDDNGTISKDSQPVIETITVTKEE</sequence>
<keyword evidence="3 4" id="KW-0413">Isomerase</keyword>
<dbReference type="EC" id="5.2.1.8" evidence="4"/>
<dbReference type="PROSITE" id="PS00170">
    <property type="entry name" value="CSA_PPIASE_1"/>
    <property type="match status" value="1"/>
</dbReference>
<feature type="chain" id="PRO_5007230368" description="Peptidyl-prolyl cis-trans isomerase" evidence="4">
    <location>
        <begin position="22"/>
        <end position="208"/>
    </location>
</feature>
<proteinExistence type="inferred from homology"/>
<dbReference type="SUPFAM" id="SSF50891">
    <property type="entry name" value="Cyclophilin-like"/>
    <property type="match status" value="1"/>
</dbReference>
<name>A0A140DWM4_9FIRM</name>
<evidence type="ECO:0000313" key="8">
    <source>
        <dbReference type="Proteomes" id="UP000069771"/>
    </source>
</evidence>
<dbReference type="Gene3D" id="2.40.100.10">
    <property type="entry name" value="Cyclophilin-like"/>
    <property type="match status" value="1"/>
</dbReference>
<dbReference type="InterPro" id="IPR002130">
    <property type="entry name" value="Cyclophilin-type_PPIase_dom"/>
</dbReference>
<dbReference type="RefSeq" id="WP_067558248.1">
    <property type="nucleotide sequence ID" value="NZ_CAMNXC010000017.1"/>
</dbReference>
<dbReference type="STRING" id="1702221.AALO17_19170"/>
<dbReference type="InterPro" id="IPR044666">
    <property type="entry name" value="Cyclophilin_A-like"/>
</dbReference>
<keyword evidence="8" id="KW-1185">Reference proteome</keyword>
<comment type="function">
    <text evidence="1 4">PPIases accelerate the folding of proteins. It catalyzes the cis-trans isomerization of proline imidic peptide bonds in oligopeptides.</text>
</comment>
<dbReference type="GeneID" id="78478536"/>
<dbReference type="EMBL" id="CP011391">
    <property type="protein sequence ID" value="AMK55051.1"/>
    <property type="molecule type" value="Genomic_DNA"/>
</dbReference>
<keyword evidence="4" id="KW-0732">Signal</keyword>
<dbReference type="PRINTS" id="PR00153">
    <property type="entry name" value="CSAPPISMRASE"/>
</dbReference>
<protein>
    <recommendedName>
        <fullName evidence="4">Peptidyl-prolyl cis-trans isomerase</fullName>
        <shortName evidence="4">PPIase</shortName>
        <ecNumber evidence="4">5.2.1.8</ecNumber>
    </recommendedName>
</protein>
<dbReference type="OrthoDB" id="9807797at2"/>
<evidence type="ECO:0000256" key="2">
    <source>
        <dbReference type="ARBA" id="ARBA00023110"/>
    </source>
</evidence>
<feature type="signal peptide" evidence="4">
    <location>
        <begin position="1"/>
        <end position="21"/>
    </location>
</feature>
<keyword evidence="2 4" id="KW-0697">Rotamase</keyword>
<accession>A0A140DWM4</accession>
<dbReference type="InterPro" id="IPR029000">
    <property type="entry name" value="Cyclophilin-like_dom_sf"/>
</dbReference>
<dbReference type="PANTHER" id="PTHR45625:SF4">
    <property type="entry name" value="PEPTIDYLPROLYL ISOMERASE DOMAIN AND WD REPEAT-CONTAINING PROTEIN 1"/>
    <property type="match status" value="1"/>
</dbReference>
<dbReference type="Pfam" id="PF00160">
    <property type="entry name" value="Pro_isomerase"/>
    <property type="match status" value="1"/>
</dbReference>
<evidence type="ECO:0000256" key="3">
    <source>
        <dbReference type="ARBA" id="ARBA00023235"/>
    </source>
</evidence>
<comment type="catalytic activity">
    <reaction evidence="4">
        <text>[protein]-peptidylproline (omega=180) = [protein]-peptidylproline (omega=0)</text>
        <dbReference type="Rhea" id="RHEA:16237"/>
        <dbReference type="Rhea" id="RHEA-COMP:10747"/>
        <dbReference type="Rhea" id="RHEA-COMP:10748"/>
        <dbReference type="ChEBI" id="CHEBI:83833"/>
        <dbReference type="ChEBI" id="CHEBI:83834"/>
        <dbReference type="EC" id="5.2.1.8"/>
    </reaction>
</comment>
<dbReference type="PATRIC" id="fig|1702221.3.peg.1868"/>
<comment type="similarity">
    <text evidence="4">Belongs to the cyclophilin-type PPIase family.</text>
</comment>